<dbReference type="AlphaFoldDB" id="A0A9P4MTY7"/>
<gene>
    <name evidence="2" type="ORF">GQ43DRAFT_427662</name>
</gene>
<reference evidence="2" key="1">
    <citation type="journal article" date="2020" name="Stud. Mycol.">
        <title>101 Dothideomycetes genomes: a test case for predicting lifestyles and emergence of pathogens.</title>
        <authorList>
            <person name="Haridas S."/>
            <person name="Albert R."/>
            <person name="Binder M."/>
            <person name="Bloem J."/>
            <person name="Labutti K."/>
            <person name="Salamov A."/>
            <person name="Andreopoulos B."/>
            <person name="Baker S."/>
            <person name="Barry K."/>
            <person name="Bills G."/>
            <person name="Bluhm B."/>
            <person name="Cannon C."/>
            <person name="Castanera R."/>
            <person name="Culley D."/>
            <person name="Daum C."/>
            <person name="Ezra D."/>
            <person name="Gonzalez J."/>
            <person name="Henrissat B."/>
            <person name="Kuo A."/>
            <person name="Liang C."/>
            <person name="Lipzen A."/>
            <person name="Lutzoni F."/>
            <person name="Magnuson J."/>
            <person name="Mondo S."/>
            <person name="Nolan M."/>
            <person name="Ohm R."/>
            <person name="Pangilinan J."/>
            <person name="Park H.-J."/>
            <person name="Ramirez L."/>
            <person name="Alfaro M."/>
            <person name="Sun H."/>
            <person name="Tritt A."/>
            <person name="Yoshinaga Y."/>
            <person name="Zwiers L.-H."/>
            <person name="Turgeon B."/>
            <person name="Goodwin S."/>
            <person name="Spatafora J."/>
            <person name="Crous P."/>
            <person name="Grigoriev I."/>
        </authorList>
    </citation>
    <scope>NUCLEOTIDE SEQUENCE</scope>
    <source>
        <strain evidence="2">ATCC 74209</strain>
    </source>
</reference>
<dbReference type="OrthoDB" id="3790338at2759"/>
<organism evidence="2 3">
    <name type="scientific">Delitschia confertaspora ATCC 74209</name>
    <dbReference type="NCBI Taxonomy" id="1513339"/>
    <lineage>
        <taxon>Eukaryota</taxon>
        <taxon>Fungi</taxon>
        <taxon>Dikarya</taxon>
        <taxon>Ascomycota</taxon>
        <taxon>Pezizomycotina</taxon>
        <taxon>Dothideomycetes</taxon>
        <taxon>Pleosporomycetidae</taxon>
        <taxon>Pleosporales</taxon>
        <taxon>Delitschiaceae</taxon>
        <taxon>Delitschia</taxon>
    </lineage>
</organism>
<feature type="compositionally biased region" description="Polar residues" evidence="1">
    <location>
        <begin position="511"/>
        <end position="521"/>
    </location>
</feature>
<feature type="compositionally biased region" description="Polar residues" evidence="1">
    <location>
        <begin position="434"/>
        <end position="443"/>
    </location>
</feature>
<proteinExistence type="predicted"/>
<comment type="caution">
    <text evidence="2">The sequence shown here is derived from an EMBL/GenBank/DDBJ whole genome shotgun (WGS) entry which is preliminary data.</text>
</comment>
<name>A0A9P4MTY7_9PLEO</name>
<evidence type="ECO:0000313" key="3">
    <source>
        <dbReference type="Proteomes" id="UP000799536"/>
    </source>
</evidence>
<accession>A0A9P4MTY7</accession>
<keyword evidence="3" id="KW-1185">Reference proteome</keyword>
<protein>
    <submittedName>
        <fullName evidence="2">Uncharacterized protein</fullName>
    </submittedName>
</protein>
<evidence type="ECO:0000256" key="1">
    <source>
        <dbReference type="SAM" id="MobiDB-lite"/>
    </source>
</evidence>
<evidence type="ECO:0000313" key="2">
    <source>
        <dbReference type="EMBL" id="KAF2205854.1"/>
    </source>
</evidence>
<sequence length="572" mass="64099">MSYPTHLEKETRPFDWAAQHRLDFENGDCVTLWLDIDDRGKNSRDSRERVRYEVERLLSNETYLKGKTQLYVLGEWVYSFEPDNQRFESGENLYDETRRVTRQEKEWNEAVGFVCKLIKGFPYLHELTWISGLPFTEAVWKVLPHNLKKLVIDVSSPVQLDVTDANHEICLSSEEMTPLVNYTNLEELRILGMRSSYQSIIWETVYRSKCTMKVLDLQMAAEPLVRQEGWIKAYDVVGLNVPKDKANAYKYDGFTRGLDGKGLLHYKYGTGEYLDDLCIRKARIASGLDRNQPIPLVRLKLNGFVVDNLPFGKEGELRTVSLLYCGNNCIDAGLRPPKVLVSSTMWNDFFMDRDTHSMIVFPNWIGIFDAKGNLLDSEGNVVAMPRREELSTFDGSSKERAGGVSLTLSHLLQMSVEEEAPERLDSLSVPDNMDTASIDSTRGGSEAPSGGLGTPRGDADGNGTVTPVGDLAKPEEDVDGNGTIAPVQDLAVPHGDANGNGSADLKRQKTGDSLYTKNQEPATIRDKRKRAGTPNPEHDRSPSKHKTGSVIVLFIFFRQAKPGGLICLLKRG</sequence>
<dbReference type="Proteomes" id="UP000799536">
    <property type="component" value="Unassembled WGS sequence"/>
</dbReference>
<dbReference type="EMBL" id="ML993848">
    <property type="protein sequence ID" value="KAF2205854.1"/>
    <property type="molecule type" value="Genomic_DNA"/>
</dbReference>
<feature type="region of interest" description="Disordered" evidence="1">
    <location>
        <begin position="419"/>
        <end position="545"/>
    </location>
</feature>